<dbReference type="PANTHER" id="PTHR21705">
    <property type="entry name" value="RAI16 PROTEIN-RELATED"/>
    <property type="match status" value="1"/>
</dbReference>
<dbReference type="Pfam" id="PF19314">
    <property type="entry name" value="DUF5917"/>
    <property type="match status" value="1"/>
</dbReference>
<dbReference type="SUPFAM" id="SSF48371">
    <property type="entry name" value="ARM repeat"/>
    <property type="match status" value="1"/>
</dbReference>
<reference evidence="4" key="1">
    <citation type="submission" date="2016-09" db="EMBL/GenBank/DDBJ databases">
        <authorList>
            <person name="Capua I."/>
            <person name="De Benedictis P."/>
            <person name="Joannis T."/>
            <person name="Lombin L.H."/>
            <person name="Cattoli G."/>
        </authorList>
    </citation>
    <scope>NUCLEOTIDE SEQUENCE</scope>
</reference>
<evidence type="ECO:0000313" key="4">
    <source>
        <dbReference type="EMBL" id="JAU00314.1"/>
    </source>
</evidence>
<dbReference type="AlphaFoldDB" id="A0A1E1XM63"/>
<evidence type="ECO:0000256" key="2">
    <source>
        <dbReference type="SAM" id="MobiDB-lite"/>
    </source>
</evidence>
<proteinExistence type="evidence at transcript level"/>
<evidence type="ECO:0000259" key="3">
    <source>
        <dbReference type="Pfam" id="PF19314"/>
    </source>
</evidence>
<dbReference type="InterPro" id="IPR016024">
    <property type="entry name" value="ARM-type_fold"/>
</dbReference>
<dbReference type="PANTHER" id="PTHR21705:SF12">
    <property type="entry name" value="FHF COMPLEX SUBUNIT HOOK-INTERACTING PROTEIN C-TERMINAL DOMAIN-CONTAINING PROTEIN"/>
    <property type="match status" value="1"/>
</dbReference>
<dbReference type="EMBL" id="GFAA01003121">
    <property type="protein sequence ID" value="JAU00314.1"/>
    <property type="molecule type" value="mRNA"/>
</dbReference>
<organism evidence="4">
    <name type="scientific">Amblyomma sculptum</name>
    <name type="common">Tick</name>
    <dbReference type="NCBI Taxonomy" id="1581419"/>
    <lineage>
        <taxon>Eukaryota</taxon>
        <taxon>Metazoa</taxon>
        <taxon>Ecdysozoa</taxon>
        <taxon>Arthropoda</taxon>
        <taxon>Chelicerata</taxon>
        <taxon>Arachnida</taxon>
        <taxon>Acari</taxon>
        <taxon>Parasitiformes</taxon>
        <taxon>Ixodida</taxon>
        <taxon>Ixodoidea</taxon>
        <taxon>Ixodidae</taxon>
        <taxon>Amblyomminae</taxon>
        <taxon>Amblyomma</taxon>
    </lineage>
</organism>
<evidence type="ECO:0000256" key="1">
    <source>
        <dbReference type="ARBA" id="ARBA00024336"/>
    </source>
</evidence>
<reference evidence="4" key="2">
    <citation type="journal article" date="2017" name="Front. Cell. Infect. Microbiol.">
        <title>Analysis of the Salivary Gland Transcriptome of Unfed and Partially Fed Amblyomma sculptum Ticks and Descriptive Proteome of the Saliva.</title>
        <authorList>
            <person name="Esteves E."/>
            <person name="Maruyama S.R."/>
            <person name="Kawahara R."/>
            <person name="Fujita A."/>
            <person name="Martins L.A."/>
            <person name="Righi A.A."/>
            <person name="Costa F.B."/>
            <person name="Palmisano G."/>
            <person name="Labruna M.B."/>
            <person name="Sa-Nunes A."/>
            <person name="Ribeiro J.M.C."/>
            <person name="Fogaca A.C."/>
        </authorList>
    </citation>
    <scope>NUCLEOTIDE SEQUENCE</scope>
</reference>
<feature type="domain" description="FHF complex subunit HOOK-interacting protein C-terminal" evidence="3">
    <location>
        <begin position="566"/>
        <end position="658"/>
    </location>
</feature>
<dbReference type="Pfam" id="PF19311">
    <property type="entry name" value="KELAA"/>
    <property type="match status" value="1"/>
</dbReference>
<dbReference type="InterPro" id="IPR045669">
    <property type="entry name" value="FHIP_C"/>
</dbReference>
<feature type="region of interest" description="Disordered" evidence="2">
    <location>
        <begin position="537"/>
        <end position="562"/>
    </location>
</feature>
<sequence>MFSRLATALSNAVDALAPPLPLHEEFLWHWTAIMKFYTDRNSNSKKPIELTGLAGRLEEMSKILEQEEAEIGSDNMGPCIEHFLQHKMLEQMSALARADTPPGIKKCVLVFATRLLSNSKQVLLPQMGIYTAVQKLIGLCGEVLAAPTEREEAGFLNIICQKIRADPSILTCFLPTTLEDSHRSIGNGKQQDGACGDAPAMSFPLLHASLTLMESADSDVSTLAAECLILCMSNLSDEVARYVIAKSTMCVSVVRHLVKLYRAIPHTLKATDIEEAVTSWSADSVASSSSSDHQVLAPGKRKLLCFFKWLGFTDTLVELSNALIGAELGKTFLEDFLNGPLHDNFTKAESEESFLFFTSLVTTCLRNLTSKDLVAAMGTFLLGDQKGSVAAPKDMLLERGRDPSASPQLVLTILQAFEELLQRPSKDILDSLLLNYLVSRGYHSDTPTDVFDFSDDGLEGRTNMSDFEISPGSSPVSRTFAPAQIHRILNCFLMLLPDEIKSCEETDSGYDVYISDAHRQFQDMLRVSDGWEWPSEPVREEQASAEDDQSSDSQPEADSLQRGFHEGPFLSMLLDRIENMHRQPYEVNLLVTSLISKLALFAHPNLHEYLLNPLLPLAPGARSLFSALLKVVEEIQVAVHGMENLKRKLMLTRNALLNDSGDDSALGAESGVLEAIIVLEEFCKELAAVAFVKYHAAA</sequence>
<protein>
    <recommendedName>
        <fullName evidence="3">FHF complex subunit HOOK-interacting protein C-terminal domain-containing protein</fullName>
    </recommendedName>
</protein>
<dbReference type="Pfam" id="PF10257">
    <property type="entry name" value="RAI16-like"/>
    <property type="match status" value="1"/>
</dbReference>
<dbReference type="InterPro" id="IPR019384">
    <property type="entry name" value="FHIP"/>
</dbReference>
<comment type="similarity">
    <text evidence="1">Belongs to the FHIP family.</text>
</comment>
<name>A0A1E1XM63_AMBSC</name>
<accession>A0A1E1XM63</accession>
<dbReference type="InterPro" id="IPR045668">
    <property type="entry name" value="FHIP_KELAA_motif"/>
</dbReference>